<evidence type="ECO:0000256" key="1">
    <source>
        <dbReference type="HAMAP-Rule" id="MF_01054"/>
    </source>
</evidence>
<evidence type="ECO:0000313" key="4">
    <source>
        <dbReference type="Proteomes" id="UP000002939"/>
    </source>
</evidence>
<name>D0BNL3_9LACT</name>
<dbReference type="AlphaFoldDB" id="D0BNL3"/>
<dbReference type="HAMAP" id="MF_01054">
    <property type="entry name" value="UPF0237"/>
    <property type="match status" value="1"/>
</dbReference>
<keyword evidence="4" id="KW-1185">Reference proteome</keyword>
<reference evidence="3" key="1">
    <citation type="submission" date="2009-09" db="EMBL/GenBank/DDBJ databases">
        <authorList>
            <consortium name="The Broad Institute Genome Sequencing Platform"/>
            <person name="Ward D."/>
            <person name="Feldgarden M."/>
            <person name="Earl A."/>
            <person name="Young S.K."/>
            <person name="Zeng Q."/>
            <person name="Koehrsen M."/>
            <person name="Alvarado L."/>
            <person name="Berlin A."/>
            <person name="Bochicchio J."/>
            <person name="Borenstein D."/>
            <person name="Chapman S.B."/>
            <person name="Chen Z."/>
            <person name="Engels R."/>
            <person name="Freedman E."/>
            <person name="Gellesch M."/>
            <person name="Goldberg J."/>
            <person name="Griggs A."/>
            <person name="Gujja S."/>
            <person name="Heilman E."/>
            <person name="Heiman D."/>
            <person name="Hepburn T."/>
            <person name="Howarth C."/>
            <person name="Jen D."/>
            <person name="Larson L."/>
            <person name="Lewis B."/>
            <person name="Mehta T."/>
            <person name="Park D."/>
            <person name="Pearson M."/>
            <person name="Roberts A."/>
            <person name="Saif S."/>
            <person name="Shea T."/>
            <person name="Shenoy N."/>
            <person name="Sisk P."/>
            <person name="Stolte C."/>
            <person name="Sykes S."/>
            <person name="Thomson T."/>
            <person name="Walk T."/>
            <person name="White J."/>
            <person name="Yandava C."/>
            <person name="Sibley C.D."/>
            <person name="Field T.R."/>
            <person name="Grinwis M."/>
            <person name="Eshaghurshan C.S."/>
            <person name="Surette M.G."/>
            <person name="Haas B."/>
            <person name="Nusbaum C."/>
            <person name="Birren B."/>
        </authorList>
    </citation>
    <scope>NUCLEOTIDE SEQUENCE [LARGE SCALE GENOMIC DNA]</scope>
    <source>
        <strain evidence="3">ATCC 700633</strain>
    </source>
</reference>
<dbReference type="InterPro" id="IPR022986">
    <property type="entry name" value="UPF0237_ACT"/>
</dbReference>
<dbReference type="InterPro" id="IPR002912">
    <property type="entry name" value="ACT_dom"/>
</dbReference>
<evidence type="ECO:0000259" key="2">
    <source>
        <dbReference type="PROSITE" id="PS51671"/>
    </source>
</evidence>
<dbReference type="FunFam" id="3.30.70.260:FF:000032">
    <property type="entry name" value="UPF0237 protein SP_0238"/>
    <property type="match status" value="1"/>
</dbReference>
<dbReference type="PROSITE" id="PS51671">
    <property type="entry name" value="ACT"/>
    <property type="match status" value="1"/>
</dbReference>
<dbReference type="STRING" id="626369.HMPREF0446_01548"/>
<dbReference type="EMBL" id="ACRF02000017">
    <property type="protein sequence ID" value="EEW92356.1"/>
    <property type="molecule type" value="Genomic_DNA"/>
</dbReference>
<accession>D0BNL3</accession>
<reference evidence="3" key="2">
    <citation type="submission" date="2011-10" db="EMBL/GenBank/DDBJ databases">
        <title>The Genome Sequence of Granulicatella elegans ATCC 700633.</title>
        <authorList>
            <consortium name="The Broad Institute Genome Sequencing Platform"/>
            <consortium name="The Broad Institute Genome Sequencing Center for Infectious Disease"/>
            <person name="Earl A."/>
            <person name="Ward D."/>
            <person name="Feldgarden M."/>
            <person name="Gevers D."/>
            <person name="Sibley C.D."/>
            <person name="Field T.R."/>
            <person name="Grinwis M."/>
            <person name="Eshaghurshan C.S."/>
            <person name="Surette M.G."/>
            <person name="Young S.K."/>
            <person name="Zeng Q."/>
            <person name="Gargeya S."/>
            <person name="Fitzgerald M."/>
            <person name="Haas B."/>
            <person name="Abouelleil A."/>
            <person name="Alvarado L."/>
            <person name="Arachchi H.M."/>
            <person name="Berlin A."/>
            <person name="Brown A."/>
            <person name="Chapman S.B."/>
            <person name="Chen Z."/>
            <person name="Dunbar C."/>
            <person name="Freedman E."/>
            <person name="Gearin G."/>
            <person name="Goldberg J."/>
            <person name="Griggs A."/>
            <person name="Gujja S."/>
            <person name="Heiman D."/>
            <person name="Howarth C."/>
            <person name="Larson L."/>
            <person name="Lui A."/>
            <person name="MacDonald P.J.P."/>
            <person name="Montmayeur A."/>
            <person name="Murphy C."/>
            <person name="Neiman D."/>
            <person name="Pearson M."/>
            <person name="Priest M."/>
            <person name="Roberts A."/>
            <person name="Saif S."/>
            <person name="Shea T."/>
            <person name="Shenoy N."/>
            <person name="Sisk P."/>
            <person name="Stolte C."/>
            <person name="Sykes S."/>
            <person name="Wortman J."/>
            <person name="Nusbaum C."/>
            <person name="Birren B."/>
        </authorList>
    </citation>
    <scope>NUCLEOTIDE SEQUENCE [LARGE SCALE GENOMIC DNA]</scope>
    <source>
        <strain evidence="3">ATCC 700633</strain>
    </source>
</reference>
<dbReference type="Proteomes" id="UP000002939">
    <property type="component" value="Unassembled WGS sequence"/>
</dbReference>
<dbReference type="InterPro" id="IPR050990">
    <property type="entry name" value="UPF0237/GcvR_regulator"/>
</dbReference>
<dbReference type="RefSeq" id="WP_006703824.1">
    <property type="nucleotide sequence ID" value="NZ_KI391971.1"/>
</dbReference>
<evidence type="ECO:0000313" key="3">
    <source>
        <dbReference type="EMBL" id="EEW92356.1"/>
    </source>
</evidence>
<comment type="similarity">
    <text evidence="1">Belongs to the UPF0237 family.</text>
</comment>
<organism evidence="3 4">
    <name type="scientific">Granulicatella elegans ATCC 700633</name>
    <dbReference type="NCBI Taxonomy" id="626369"/>
    <lineage>
        <taxon>Bacteria</taxon>
        <taxon>Bacillati</taxon>
        <taxon>Bacillota</taxon>
        <taxon>Bacilli</taxon>
        <taxon>Lactobacillales</taxon>
        <taxon>Carnobacteriaceae</taxon>
        <taxon>Granulicatella</taxon>
    </lineage>
</organism>
<proteinExistence type="inferred from homology"/>
<dbReference type="OrthoDB" id="9803078at2"/>
<feature type="domain" description="ACT" evidence="2">
    <location>
        <begin position="4"/>
        <end position="82"/>
    </location>
</feature>
<dbReference type="CDD" id="cd04872">
    <property type="entry name" value="ACT_1ZPV"/>
    <property type="match status" value="1"/>
</dbReference>
<comment type="caution">
    <text evidence="3">The sequence shown here is derived from an EMBL/GenBank/DDBJ whole genome shotgun (WGS) entry which is preliminary data.</text>
</comment>
<dbReference type="Gene3D" id="3.30.70.260">
    <property type="match status" value="1"/>
</dbReference>
<dbReference type="HOGENOM" id="CLU_155669_0_1_9"/>
<sequence>MKAVVTVVGKDRVGIVYEVSKLLAEQNINIVNISQEIMEEYFTMLILVDVSTSKMPFVELAPYINEQGKTLALDIRIQNHEIFEAMHRIG</sequence>
<dbReference type="eggNOG" id="COG3830">
    <property type="taxonomic scope" value="Bacteria"/>
</dbReference>
<dbReference type="SUPFAM" id="SSF55021">
    <property type="entry name" value="ACT-like"/>
    <property type="match status" value="1"/>
</dbReference>
<dbReference type="PANTHER" id="PTHR34875:SF6">
    <property type="entry name" value="UPF0237 PROTEIN MJ1558"/>
    <property type="match status" value="1"/>
</dbReference>
<dbReference type="InterPro" id="IPR045865">
    <property type="entry name" value="ACT-like_dom_sf"/>
</dbReference>
<protein>
    <recommendedName>
        <fullName evidence="1">UPF0237 protein HMPREF0446_01548</fullName>
    </recommendedName>
</protein>
<gene>
    <name evidence="3" type="ORF">HMPREF0446_01548</name>
</gene>
<dbReference type="NCBIfam" id="NF001220">
    <property type="entry name" value="PRK00194.1"/>
    <property type="match status" value="1"/>
</dbReference>
<dbReference type="PANTHER" id="PTHR34875">
    <property type="entry name" value="UPF0237 PROTEIN MJ1558"/>
    <property type="match status" value="1"/>
</dbReference>
<dbReference type="Pfam" id="PF13740">
    <property type="entry name" value="ACT_6"/>
    <property type="match status" value="1"/>
</dbReference>